<sequence>MAGVLPQSARLASSSINAAKTICKYLQLCILFINHMSQKIIVKDNKMMRQKQNQTEKRM</sequence>
<keyword evidence="2" id="KW-1185">Reference proteome</keyword>
<dbReference type="AlphaFoldDB" id="A0A1Y0D1I3"/>
<name>A0A1Y0D1I3_9GAMM</name>
<evidence type="ECO:0000313" key="1">
    <source>
        <dbReference type="EMBL" id="ART81382.1"/>
    </source>
</evidence>
<evidence type="ECO:0000313" key="2">
    <source>
        <dbReference type="Proteomes" id="UP000243937"/>
    </source>
</evidence>
<protein>
    <submittedName>
        <fullName evidence="1">Uncharacterized protein</fullName>
    </submittedName>
</protein>
<dbReference type="Proteomes" id="UP000243937">
    <property type="component" value="Chromosome"/>
</dbReference>
<accession>A0A1Y0D1I3</accession>
<organism evidence="1 2">
    <name type="scientific">Oceanisphaera profunda</name>
    <dbReference type="NCBI Taxonomy" id="1416627"/>
    <lineage>
        <taxon>Bacteria</taxon>
        <taxon>Pseudomonadati</taxon>
        <taxon>Pseudomonadota</taxon>
        <taxon>Gammaproteobacteria</taxon>
        <taxon>Aeromonadales</taxon>
        <taxon>Aeromonadaceae</taxon>
        <taxon>Oceanisphaera</taxon>
    </lineage>
</organism>
<dbReference type="KEGG" id="opf:CBP31_00990"/>
<reference evidence="1 2" key="1">
    <citation type="journal article" date="2014" name="Int. J. Syst. Evol. Microbiol.">
        <title>Oceanisphaera profunda sp. nov., a marine bacterium isolated from deep-sea sediment, and emended description of the genus Oceanisphaera.</title>
        <authorList>
            <person name="Xu Z."/>
            <person name="Zhang X.Y."/>
            <person name="Su H.N."/>
            <person name="Yu Z.C."/>
            <person name="Liu C."/>
            <person name="Li H."/>
            <person name="Chen X.L."/>
            <person name="Song X.Y."/>
            <person name="Xie B.B."/>
            <person name="Qin Q.L."/>
            <person name="Zhou B.C."/>
            <person name="Shi M."/>
            <person name="Huang Y."/>
            <person name="Zhang Y.Z."/>
        </authorList>
    </citation>
    <scope>NUCLEOTIDE SEQUENCE [LARGE SCALE GENOMIC DNA]</scope>
    <source>
        <strain evidence="1 2">SM1222</strain>
    </source>
</reference>
<dbReference type="EMBL" id="CP021377">
    <property type="protein sequence ID" value="ART81382.1"/>
    <property type="molecule type" value="Genomic_DNA"/>
</dbReference>
<gene>
    <name evidence="1" type="ORF">CBP31_00990</name>
</gene>
<proteinExistence type="predicted"/>